<dbReference type="VEuPathDB" id="FungiDB:I7I52_10164"/>
<dbReference type="Proteomes" id="UP000670092">
    <property type="component" value="Unassembled WGS sequence"/>
</dbReference>
<dbReference type="AlphaFoldDB" id="A0A8H8D4R9"/>
<sequence>MCCTIYKHHGPPKVNLAFFFLSELAGFRRLAIFPFSFSFLFPPSNSNSHALHFVPLAGMDRIGKKDTTP</sequence>
<accession>A0A8H8D4R9</accession>
<evidence type="ECO:0000313" key="1">
    <source>
        <dbReference type="EMBL" id="KAG5299748.1"/>
    </source>
</evidence>
<proteinExistence type="predicted"/>
<gene>
    <name evidence="1" type="ORF">I7I52_10164</name>
</gene>
<evidence type="ECO:0000313" key="2">
    <source>
        <dbReference type="Proteomes" id="UP000670092"/>
    </source>
</evidence>
<reference evidence="1 2" key="1">
    <citation type="submission" date="2021-01" db="EMBL/GenBank/DDBJ databases">
        <title>Chromosome-level genome assembly of a human fungal pathogen reveals clustering of transcriptionally co-regulated genes.</title>
        <authorList>
            <person name="Voorhies M."/>
            <person name="Cohen S."/>
            <person name="Shea T.P."/>
            <person name="Petrus S."/>
            <person name="Munoz J.F."/>
            <person name="Poplawski S."/>
            <person name="Goldman W.E."/>
            <person name="Michael T."/>
            <person name="Cuomo C.A."/>
            <person name="Sil A."/>
            <person name="Beyhan S."/>
        </authorList>
    </citation>
    <scope>NUCLEOTIDE SEQUENCE [LARGE SCALE GENOMIC DNA]</scope>
    <source>
        <strain evidence="1 2">G184AR</strain>
    </source>
</reference>
<name>A0A8H8D4R9_AJECA</name>
<protein>
    <submittedName>
        <fullName evidence="1">Uncharacterized protein</fullName>
    </submittedName>
</protein>
<organism evidence="1 2">
    <name type="scientific">Ajellomyces capsulatus</name>
    <name type="common">Darling's disease fungus</name>
    <name type="synonym">Histoplasma capsulatum</name>
    <dbReference type="NCBI Taxonomy" id="5037"/>
    <lineage>
        <taxon>Eukaryota</taxon>
        <taxon>Fungi</taxon>
        <taxon>Dikarya</taxon>
        <taxon>Ascomycota</taxon>
        <taxon>Pezizomycotina</taxon>
        <taxon>Eurotiomycetes</taxon>
        <taxon>Eurotiomycetidae</taxon>
        <taxon>Onygenales</taxon>
        <taxon>Ajellomycetaceae</taxon>
        <taxon>Histoplasma</taxon>
    </lineage>
</organism>
<comment type="caution">
    <text evidence="1">The sequence shown here is derived from an EMBL/GenBank/DDBJ whole genome shotgun (WGS) entry which is preliminary data.</text>
</comment>
<dbReference type="EMBL" id="JAEVHI010000002">
    <property type="protein sequence ID" value="KAG5299748.1"/>
    <property type="molecule type" value="Genomic_DNA"/>
</dbReference>